<dbReference type="CDD" id="cd00657">
    <property type="entry name" value="Ferritin_like"/>
    <property type="match status" value="1"/>
</dbReference>
<dbReference type="Proteomes" id="UP001183648">
    <property type="component" value="Unassembled WGS sequence"/>
</dbReference>
<dbReference type="Pfam" id="PF14530">
    <property type="entry name" value="DUF4439"/>
    <property type="match status" value="1"/>
</dbReference>
<reference evidence="2 3" key="1">
    <citation type="submission" date="2023-07" db="EMBL/GenBank/DDBJ databases">
        <title>Sequencing the genomes of 1000 actinobacteria strains.</title>
        <authorList>
            <person name="Klenk H.-P."/>
        </authorList>
    </citation>
    <scope>NUCLEOTIDE SEQUENCE [LARGE SCALE GENOMIC DNA]</scope>
    <source>
        <strain evidence="2 3">DSM 19426</strain>
    </source>
</reference>
<dbReference type="InterPro" id="IPR009078">
    <property type="entry name" value="Ferritin-like_SF"/>
</dbReference>
<gene>
    <name evidence="2" type="ORF">J2S63_000959</name>
</gene>
<protein>
    <submittedName>
        <fullName evidence="2">Acyl-CoA reductase-like NAD-dependent aldehyde dehydrogenase</fullName>
    </submittedName>
</protein>
<feature type="domain" description="DUF4439" evidence="1">
    <location>
        <begin position="6"/>
        <end position="140"/>
    </location>
</feature>
<name>A0ABU2BT05_9ACTN</name>
<dbReference type="RefSeq" id="WP_310299348.1">
    <property type="nucleotide sequence ID" value="NZ_BAAAPS010000007.1"/>
</dbReference>
<evidence type="ECO:0000313" key="2">
    <source>
        <dbReference type="EMBL" id="MDR7361406.1"/>
    </source>
</evidence>
<dbReference type="InterPro" id="IPR012347">
    <property type="entry name" value="Ferritin-like"/>
</dbReference>
<sequence length="142" mass="14993">MTPDEALQATLAAEHAAVFAYAELGGRVSTSQSPTAATALRAAYDVHRERRDHLRTLITQRGGRPTPPAPGYRVPAASRRTPQLLAVARSLEERSAEVYAQLVASSVGETRRWAVAALEDSAVRGLGFGAGAEAFPGAPELT</sequence>
<keyword evidence="3" id="KW-1185">Reference proteome</keyword>
<dbReference type="InterPro" id="IPR029447">
    <property type="entry name" value="DUF4439"/>
</dbReference>
<comment type="caution">
    <text evidence="2">The sequence shown here is derived from an EMBL/GenBank/DDBJ whole genome shotgun (WGS) entry which is preliminary data.</text>
</comment>
<dbReference type="SUPFAM" id="SSF47240">
    <property type="entry name" value="Ferritin-like"/>
    <property type="match status" value="1"/>
</dbReference>
<accession>A0ABU2BT05</accession>
<proteinExistence type="predicted"/>
<dbReference type="Gene3D" id="1.20.1260.10">
    <property type="match status" value="1"/>
</dbReference>
<evidence type="ECO:0000259" key="1">
    <source>
        <dbReference type="Pfam" id="PF14530"/>
    </source>
</evidence>
<organism evidence="2 3">
    <name type="scientific">Nocardioides marmoribigeumensis</name>
    <dbReference type="NCBI Taxonomy" id="433649"/>
    <lineage>
        <taxon>Bacteria</taxon>
        <taxon>Bacillati</taxon>
        <taxon>Actinomycetota</taxon>
        <taxon>Actinomycetes</taxon>
        <taxon>Propionibacteriales</taxon>
        <taxon>Nocardioidaceae</taxon>
        <taxon>Nocardioides</taxon>
    </lineage>
</organism>
<dbReference type="EMBL" id="JAVDYG010000001">
    <property type="protein sequence ID" value="MDR7361406.1"/>
    <property type="molecule type" value="Genomic_DNA"/>
</dbReference>
<evidence type="ECO:0000313" key="3">
    <source>
        <dbReference type="Proteomes" id="UP001183648"/>
    </source>
</evidence>